<proteinExistence type="inferred from homology"/>
<evidence type="ECO:0000313" key="9">
    <source>
        <dbReference type="EMBL" id="NGY65319.1"/>
    </source>
</evidence>
<dbReference type="RefSeq" id="WP_166054116.1">
    <property type="nucleotide sequence ID" value="NZ_JAAMPJ010000015.1"/>
</dbReference>
<dbReference type="Pfam" id="PF02836">
    <property type="entry name" value="Glyco_hydro_2_C"/>
    <property type="match status" value="1"/>
</dbReference>
<dbReference type="InterPro" id="IPR006103">
    <property type="entry name" value="Glyco_hydro_2_cat"/>
</dbReference>
<dbReference type="Pfam" id="PF22666">
    <property type="entry name" value="Glyco_hydro_2_N2"/>
    <property type="match status" value="1"/>
</dbReference>
<feature type="domain" description="Glycoside hydrolase family 2 immunoglobulin-like beta-sandwich" evidence="4">
    <location>
        <begin position="158"/>
        <end position="265"/>
    </location>
</feature>
<dbReference type="Gene3D" id="3.20.20.80">
    <property type="entry name" value="Glycosidases"/>
    <property type="match status" value="1"/>
</dbReference>
<dbReference type="Proteomes" id="UP000481360">
    <property type="component" value="Unassembled WGS sequence"/>
</dbReference>
<dbReference type="Pfam" id="PF16355">
    <property type="entry name" value="DUF4982"/>
    <property type="match status" value="1"/>
</dbReference>
<accession>A0A7C9W8A2</accession>
<sequence length="805" mass="88454">MIRQQFSDGWSFRAKVNEFAELSRSVPAEPVTLPHDAVIGTQRDAGLDNGAATGFFRGGVWEYTKKFFVPEEWAFKRIRIEFEGVYRSALVYLNDDLAGRWASGYTGFTVKADDFLRYGEENVLRVEARAHRDSRWYSGGGIHRPVHLIVADPVHVALDGIAVTTTDIGHDRAVVHVATTIENEAPRLSTVTVETMLFDAEDNVVAVDRAPVSALPGEDAVLRQRMTVPNPALWSPDTPSLYRAAVTVWMGEDVIDEADTTFGIRTLELDAERGLRINGEVVKLRGACVHHDNGVLGAAAIARAEQRRVELLKQAGFNAIRSSHNPMSRAMLDACDQLGVLVMDEAFDMWTRGKSDFDYALDFADWWERDIEAMVRKDRNHPSVFAYSIGNEIPEAGRPHGAIWARRLAERVRSLDSTRYVTSGVNALLTVMDELKAQAAARQAEGIGINTFMSDAGEMMNQIGTSDLVTERTAEVFATLDIAGLNYLDGRYELDHVLFPNRVIVGSETFPTRIDHLWRLVTEHPHVIGDFTWAGWDYLGEVGVGRPQYSDEPGGFMAGYPWLTAWVGDIDITGVRRPASYYREIVFGLRSAPYLAVRRPESRGREVVSSPWAWSDSIASWTWPGQEGKPLEVEVYSDADEIELLVNSASLGRETVHRYRAEFEVPYAEGVVTAVAYRGGTETGRAELRTAIGEVVLAAAADRSVITAGADDLAFVEITLVDRDGVVHTAADRRIKVTIDGPAVLQGLGSGNPQNTEPFTAAAHSTFGGRALAVIRPTGPGDIRLSVAADPGLTAEVLVTAEKTA</sequence>
<feature type="domain" description="Glycoside hydrolase family 2 catalytic" evidence="5">
    <location>
        <begin position="275"/>
        <end position="435"/>
    </location>
</feature>
<evidence type="ECO:0000256" key="3">
    <source>
        <dbReference type="ARBA" id="ARBA00023295"/>
    </source>
</evidence>
<dbReference type="InterPro" id="IPR036156">
    <property type="entry name" value="Beta-gal/glucu_dom_sf"/>
</dbReference>
<dbReference type="GO" id="GO:0004553">
    <property type="term" value="F:hydrolase activity, hydrolyzing O-glycosyl compounds"/>
    <property type="evidence" value="ECO:0007669"/>
    <property type="project" value="InterPro"/>
</dbReference>
<protein>
    <submittedName>
        <fullName evidence="9">Glycoside hydrolase family 2 protein</fullName>
    </submittedName>
</protein>
<dbReference type="Gene3D" id="2.60.120.260">
    <property type="entry name" value="Galactose-binding domain-like"/>
    <property type="match status" value="1"/>
</dbReference>
<organism evidence="9 10">
    <name type="scientific">Lentzea alba</name>
    <dbReference type="NCBI Taxonomy" id="2714351"/>
    <lineage>
        <taxon>Bacteria</taxon>
        <taxon>Bacillati</taxon>
        <taxon>Actinomycetota</taxon>
        <taxon>Actinomycetes</taxon>
        <taxon>Pseudonocardiales</taxon>
        <taxon>Pseudonocardiaceae</taxon>
        <taxon>Lentzea</taxon>
    </lineage>
</organism>
<dbReference type="Pfam" id="PF00703">
    <property type="entry name" value="Glyco_hydro_2"/>
    <property type="match status" value="1"/>
</dbReference>
<keyword evidence="3" id="KW-0326">Glycosidase</keyword>
<feature type="domain" description="Glycoside hydrolase family 2" evidence="7">
    <location>
        <begin position="698"/>
        <end position="791"/>
    </location>
</feature>
<dbReference type="AlphaFoldDB" id="A0A7C9W8A2"/>
<evidence type="ECO:0000259" key="6">
    <source>
        <dbReference type="Pfam" id="PF16355"/>
    </source>
</evidence>
<evidence type="ECO:0000259" key="5">
    <source>
        <dbReference type="Pfam" id="PF02836"/>
    </source>
</evidence>
<evidence type="ECO:0000259" key="7">
    <source>
        <dbReference type="Pfam" id="PF18565"/>
    </source>
</evidence>
<dbReference type="InterPro" id="IPR051913">
    <property type="entry name" value="GH2_Domain-Containing"/>
</dbReference>
<dbReference type="SUPFAM" id="SSF49303">
    <property type="entry name" value="beta-Galactosidase/glucuronidase domain"/>
    <property type="match status" value="1"/>
</dbReference>
<evidence type="ECO:0000256" key="1">
    <source>
        <dbReference type="ARBA" id="ARBA00007401"/>
    </source>
</evidence>
<dbReference type="InterPro" id="IPR040605">
    <property type="entry name" value="Glyco_hydro2_dom5"/>
</dbReference>
<keyword evidence="10" id="KW-1185">Reference proteome</keyword>
<evidence type="ECO:0000256" key="2">
    <source>
        <dbReference type="ARBA" id="ARBA00022801"/>
    </source>
</evidence>
<dbReference type="InterPro" id="IPR054593">
    <property type="entry name" value="Beta-mannosidase-like_N2"/>
</dbReference>
<reference evidence="9 10" key="1">
    <citation type="submission" date="2020-03" db="EMBL/GenBank/DDBJ databases">
        <title>Isolation and identification of active actinomycetes.</title>
        <authorList>
            <person name="Sun X."/>
        </authorList>
    </citation>
    <scope>NUCLEOTIDE SEQUENCE [LARGE SCALE GENOMIC DNA]</scope>
    <source>
        <strain evidence="9 10">NEAU-D13</strain>
    </source>
</reference>
<dbReference type="InterPro" id="IPR006101">
    <property type="entry name" value="Glyco_hydro_2"/>
</dbReference>
<dbReference type="InterPro" id="IPR006102">
    <property type="entry name" value="Ig-like_GH2"/>
</dbReference>
<evidence type="ECO:0000313" key="10">
    <source>
        <dbReference type="Proteomes" id="UP000481360"/>
    </source>
</evidence>
<evidence type="ECO:0000259" key="8">
    <source>
        <dbReference type="Pfam" id="PF22666"/>
    </source>
</evidence>
<dbReference type="SUPFAM" id="SSF51445">
    <property type="entry name" value="(Trans)glycosidases"/>
    <property type="match status" value="1"/>
</dbReference>
<dbReference type="PANTHER" id="PTHR42732">
    <property type="entry name" value="BETA-GALACTOSIDASE"/>
    <property type="match status" value="1"/>
</dbReference>
<name>A0A7C9W8A2_9PSEU</name>
<dbReference type="EMBL" id="JAAMPJ010000015">
    <property type="protein sequence ID" value="NGY65319.1"/>
    <property type="molecule type" value="Genomic_DNA"/>
</dbReference>
<feature type="domain" description="Beta-mannosidase-like galactose-binding" evidence="8">
    <location>
        <begin position="60"/>
        <end position="130"/>
    </location>
</feature>
<dbReference type="Gene3D" id="2.60.40.10">
    <property type="entry name" value="Immunoglobulins"/>
    <property type="match status" value="3"/>
</dbReference>
<dbReference type="InterPro" id="IPR013783">
    <property type="entry name" value="Ig-like_fold"/>
</dbReference>
<comment type="similarity">
    <text evidence="1">Belongs to the glycosyl hydrolase 2 family.</text>
</comment>
<dbReference type="SUPFAM" id="SSF49785">
    <property type="entry name" value="Galactose-binding domain-like"/>
    <property type="match status" value="1"/>
</dbReference>
<dbReference type="InterPro" id="IPR017853">
    <property type="entry name" value="GH"/>
</dbReference>
<gene>
    <name evidence="9" type="ORF">G7043_41135</name>
</gene>
<dbReference type="InterPro" id="IPR008979">
    <property type="entry name" value="Galactose-bd-like_sf"/>
</dbReference>
<dbReference type="PRINTS" id="PR00132">
    <property type="entry name" value="GLHYDRLASE2"/>
</dbReference>
<dbReference type="Pfam" id="PF18565">
    <property type="entry name" value="Glyco_hydro2_C5"/>
    <property type="match status" value="1"/>
</dbReference>
<dbReference type="InterPro" id="IPR032311">
    <property type="entry name" value="DUF4982"/>
</dbReference>
<dbReference type="GO" id="GO:0005975">
    <property type="term" value="P:carbohydrate metabolic process"/>
    <property type="evidence" value="ECO:0007669"/>
    <property type="project" value="InterPro"/>
</dbReference>
<comment type="caution">
    <text evidence="9">The sequence shown here is derived from an EMBL/GenBank/DDBJ whole genome shotgun (WGS) entry which is preliminary data.</text>
</comment>
<dbReference type="PANTHER" id="PTHR42732:SF1">
    <property type="entry name" value="BETA-MANNOSIDASE"/>
    <property type="match status" value="1"/>
</dbReference>
<keyword evidence="2 9" id="KW-0378">Hydrolase</keyword>
<evidence type="ECO:0000259" key="4">
    <source>
        <dbReference type="Pfam" id="PF00703"/>
    </source>
</evidence>
<feature type="domain" description="DUF4982" evidence="6">
    <location>
        <begin position="628"/>
        <end position="683"/>
    </location>
</feature>